<keyword evidence="4" id="KW-1185">Reference proteome</keyword>
<evidence type="ECO:0000313" key="3">
    <source>
        <dbReference type="EMBL" id="KAJ7651452.1"/>
    </source>
</evidence>
<feature type="coiled-coil region" evidence="1">
    <location>
        <begin position="66"/>
        <end position="149"/>
    </location>
</feature>
<dbReference type="AlphaFoldDB" id="A0AAD7CLD7"/>
<evidence type="ECO:0000256" key="2">
    <source>
        <dbReference type="SAM" id="MobiDB-lite"/>
    </source>
</evidence>
<organism evidence="3 4">
    <name type="scientific">Mycena rosella</name>
    <name type="common">Pink bonnet</name>
    <name type="synonym">Agaricus rosellus</name>
    <dbReference type="NCBI Taxonomy" id="1033263"/>
    <lineage>
        <taxon>Eukaryota</taxon>
        <taxon>Fungi</taxon>
        <taxon>Dikarya</taxon>
        <taxon>Basidiomycota</taxon>
        <taxon>Agaricomycotina</taxon>
        <taxon>Agaricomycetes</taxon>
        <taxon>Agaricomycetidae</taxon>
        <taxon>Agaricales</taxon>
        <taxon>Marasmiineae</taxon>
        <taxon>Mycenaceae</taxon>
        <taxon>Mycena</taxon>
    </lineage>
</organism>
<name>A0AAD7CLD7_MYCRO</name>
<feature type="region of interest" description="Disordered" evidence="2">
    <location>
        <begin position="1"/>
        <end position="24"/>
    </location>
</feature>
<dbReference type="EMBL" id="JARKIE010000361">
    <property type="protein sequence ID" value="KAJ7651452.1"/>
    <property type="molecule type" value="Genomic_DNA"/>
</dbReference>
<reference evidence="3" key="1">
    <citation type="submission" date="2023-03" db="EMBL/GenBank/DDBJ databases">
        <title>Massive genome expansion in bonnet fungi (Mycena s.s.) driven by repeated elements and novel gene families across ecological guilds.</title>
        <authorList>
            <consortium name="Lawrence Berkeley National Laboratory"/>
            <person name="Harder C.B."/>
            <person name="Miyauchi S."/>
            <person name="Viragh M."/>
            <person name="Kuo A."/>
            <person name="Thoen E."/>
            <person name="Andreopoulos B."/>
            <person name="Lu D."/>
            <person name="Skrede I."/>
            <person name="Drula E."/>
            <person name="Henrissat B."/>
            <person name="Morin E."/>
            <person name="Kohler A."/>
            <person name="Barry K."/>
            <person name="LaButti K."/>
            <person name="Morin E."/>
            <person name="Salamov A."/>
            <person name="Lipzen A."/>
            <person name="Mereny Z."/>
            <person name="Hegedus B."/>
            <person name="Baldrian P."/>
            <person name="Stursova M."/>
            <person name="Weitz H."/>
            <person name="Taylor A."/>
            <person name="Grigoriev I.V."/>
            <person name="Nagy L.G."/>
            <person name="Martin F."/>
            <person name="Kauserud H."/>
        </authorList>
    </citation>
    <scope>NUCLEOTIDE SEQUENCE</scope>
    <source>
        <strain evidence="3">CBHHK067</strain>
    </source>
</reference>
<protein>
    <submittedName>
        <fullName evidence="3">Uncharacterized protein</fullName>
    </submittedName>
</protein>
<gene>
    <name evidence="3" type="ORF">B0H17DRAFT_1215253</name>
</gene>
<evidence type="ECO:0000313" key="4">
    <source>
        <dbReference type="Proteomes" id="UP001221757"/>
    </source>
</evidence>
<feature type="region of interest" description="Disordered" evidence="2">
    <location>
        <begin position="300"/>
        <end position="345"/>
    </location>
</feature>
<comment type="caution">
    <text evidence="3">The sequence shown here is derived from an EMBL/GenBank/DDBJ whole genome shotgun (WGS) entry which is preliminary data.</text>
</comment>
<accession>A0AAD7CLD7</accession>
<dbReference type="Proteomes" id="UP001221757">
    <property type="component" value="Unassembled WGS sequence"/>
</dbReference>
<sequence length="345" mass="38098">MAQPRRSRRKDPQDENQPLSMAPEIASKALTDRIGAHIDPYSDEMEVKHNIEGSNFQDIVFLRQSNDLAERKIQEQTVANAALQEELAEMKARFANDLTNRGRENIDADAGIDKDDTISAALAEARAANAELQKQVAVLSAERSGAADETEQLARPAGSSFNIQNEMGLGRNRKDREIYKALLRNTRDLVLQAGINWELPWAKTPADAKAKLYAVARERHPILQRYVNDWATEEIVKQFIKNKRRHGYKKGFLVPPAEYAYLKANSAKRNPSAPRGRKSAKVAVVAAKKLAAKKKDVIAKASSSKAAGKAKARAKKVVVDEEDESMSEGFGSGRGGYGSADEEED</sequence>
<proteinExistence type="predicted"/>
<keyword evidence="1" id="KW-0175">Coiled coil</keyword>
<evidence type="ECO:0000256" key="1">
    <source>
        <dbReference type="SAM" id="Coils"/>
    </source>
</evidence>